<protein>
    <submittedName>
        <fullName evidence="2">Uncharacterized protein</fullName>
    </submittedName>
</protein>
<reference evidence="2" key="2">
    <citation type="journal article" date="2021" name="Genome Biol. Evol.">
        <title>Developing a high-quality reference genome for a parasitic bivalve with doubly uniparental inheritance (Bivalvia: Unionida).</title>
        <authorList>
            <person name="Smith C.H."/>
        </authorList>
    </citation>
    <scope>NUCLEOTIDE SEQUENCE</scope>
    <source>
        <strain evidence="2">CHS0354</strain>
        <tissue evidence="2">Mantle</tissue>
    </source>
</reference>
<feature type="compositionally biased region" description="Basic residues" evidence="1">
    <location>
        <begin position="19"/>
        <end position="28"/>
    </location>
</feature>
<reference evidence="2" key="3">
    <citation type="submission" date="2023-05" db="EMBL/GenBank/DDBJ databases">
        <authorList>
            <person name="Smith C.H."/>
        </authorList>
    </citation>
    <scope>NUCLEOTIDE SEQUENCE</scope>
    <source>
        <strain evidence="2">CHS0354</strain>
        <tissue evidence="2">Mantle</tissue>
    </source>
</reference>
<comment type="caution">
    <text evidence="2">The sequence shown here is derived from an EMBL/GenBank/DDBJ whole genome shotgun (WGS) entry which is preliminary data.</text>
</comment>
<feature type="compositionally biased region" description="Polar residues" evidence="1">
    <location>
        <begin position="71"/>
        <end position="92"/>
    </location>
</feature>
<evidence type="ECO:0000313" key="2">
    <source>
        <dbReference type="EMBL" id="KAK3599963.1"/>
    </source>
</evidence>
<keyword evidence="3" id="KW-1185">Reference proteome</keyword>
<sequence>MDAVQTTVFLTEPPQSRIKNQKKRKRRNNVSPPQNSDSNITEMEPIRAIEYSIKASDATGTIEYPGKIQSHDSTSNTTGRGSLNVNRSRGVK</sequence>
<organism evidence="2 3">
    <name type="scientific">Potamilus streckersoni</name>
    <dbReference type="NCBI Taxonomy" id="2493646"/>
    <lineage>
        <taxon>Eukaryota</taxon>
        <taxon>Metazoa</taxon>
        <taxon>Spiralia</taxon>
        <taxon>Lophotrochozoa</taxon>
        <taxon>Mollusca</taxon>
        <taxon>Bivalvia</taxon>
        <taxon>Autobranchia</taxon>
        <taxon>Heteroconchia</taxon>
        <taxon>Palaeoheterodonta</taxon>
        <taxon>Unionida</taxon>
        <taxon>Unionoidea</taxon>
        <taxon>Unionidae</taxon>
        <taxon>Ambleminae</taxon>
        <taxon>Lampsilini</taxon>
        <taxon>Potamilus</taxon>
    </lineage>
</organism>
<evidence type="ECO:0000256" key="1">
    <source>
        <dbReference type="SAM" id="MobiDB-lite"/>
    </source>
</evidence>
<evidence type="ECO:0000313" key="3">
    <source>
        <dbReference type="Proteomes" id="UP001195483"/>
    </source>
</evidence>
<gene>
    <name evidence="2" type="ORF">CHS0354_012611</name>
</gene>
<reference evidence="2" key="1">
    <citation type="journal article" date="2021" name="Genome Biol. Evol.">
        <title>A High-Quality Reference Genome for a Parasitic Bivalve with Doubly Uniparental Inheritance (Bivalvia: Unionida).</title>
        <authorList>
            <person name="Smith C.H."/>
        </authorList>
    </citation>
    <scope>NUCLEOTIDE SEQUENCE</scope>
    <source>
        <strain evidence="2">CHS0354</strain>
    </source>
</reference>
<feature type="region of interest" description="Disordered" evidence="1">
    <location>
        <begin position="1"/>
        <end position="44"/>
    </location>
</feature>
<dbReference type="AlphaFoldDB" id="A0AAE0SYI8"/>
<feature type="compositionally biased region" description="Polar residues" evidence="1">
    <location>
        <begin position="30"/>
        <end position="41"/>
    </location>
</feature>
<feature type="region of interest" description="Disordered" evidence="1">
    <location>
        <begin position="57"/>
        <end position="92"/>
    </location>
</feature>
<dbReference type="Proteomes" id="UP001195483">
    <property type="component" value="Unassembled WGS sequence"/>
</dbReference>
<dbReference type="EMBL" id="JAEAOA010000768">
    <property type="protein sequence ID" value="KAK3599963.1"/>
    <property type="molecule type" value="Genomic_DNA"/>
</dbReference>
<proteinExistence type="predicted"/>
<accession>A0AAE0SYI8</accession>
<name>A0AAE0SYI8_9BIVA</name>